<reference evidence="3 4" key="1">
    <citation type="submission" date="2014-04" db="EMBL/GenBank/DDBJ databases">
        <authorList>
            <consortium name="DOE Joint Genome Institute"/>
            <person name="Kuo A."/>
            <person name="Zuccaro A."/>
            <person name="Kohler A."/>
            <person name="Nagy L.G."/>
            <person name="Floudas D."/>
            <person name="Copeland A."/>
            <person name="Barry K.W."/>
            <person name="Cichocki N."/>
            <person name="Veneault-Fourrey C."/>
            <person name="LaButti K."/>
            <person name="Lindquist E.A."/>
            <person name="Lipzen A."/>
            <person name="Lundell T."/>
            <person name="Morin E."/>
            <person name="Murat C."/>
            <person name="Sun H."/>
            <person name="Tunlid A."/>
            <person name="Henrissat B."/>
            <person name="Grigoriev I.V."/>
            <person name="Hibbett D.S."/>
            <person name="Martin F."/>
            <person name="Nordberg H.P."/>
            <person name="Cantor M.N."/>
            <person name="Hua S.X."/>
        </authorList>
    </citation>
    <scope>NUCLEOTIDE SEQUENCE [LARGE SCALE GENOMIC DNA]</scope>
    <source>
        <strain evidence="3 4">MAFF 305830</strain>
    </source>
</reference>
<keyword evidence="4" id="KW-1185">Reference proteome</keyword>
<dbReference type="EMBL" id="KN824306">
    <property type="protein sequence ID" value="KIM26485.1"/>
    <property type="molecule type" value="Genomic_DNA"/>
</dbReference>
<feature type="compositionally biased region" description="Basic and acidic residues" evidence="1">
    <location>
        <begin position="18"/>
        <end position="27"/>
    </location>
</feature>
<name>A0A0C3API4_SERVB</name>
<evidence type="ECO:0000313" key="3">
    <source>
        <dbReference type="EMBL" id="KIM26485.1"/>
    </source>
</evidence>
<evidence type="ECO:0000313" key="4">
    <source>
        <dbReference type="Proteomes" id="UP000054097"/>
    </source>
</evidence>
<dbReference type="HOGENOM" id="CLU_034128_1_0_1"/>
<keyword evidence="2" id="KW-0812">Transmembrane</keyword>
<keyword evidence="2" id="KW-0472">Membrane</keyword>
<feature type="compositionally biased region" description="Basic and acidic residues" evidence="1">
    <location>
        <begin position="84"/>
        <end position="107"/>
    </location>
</feature>
<accession>A0A0C3API4</accession>
<proteinExistence type="predicted"/>
<organism evidence="3 4">
    <name type="scientific">Serendipita vermifera MAFF 305830</name>
    <dbReference type="NCBI Taxonomy" id="933852"/>
    <lineage>
        <taxon>Eukaryota</taxon>
        <taxon>Fungi</taxon>
        <taxon>Dikarya</taxon>
        <taxon>Basidiomycota</taxon>
        <taxon>Agaricomycotina</taxon>
        <taxon>Agaricomycetes</taxon>
        <taxon>Sebacinales</taxon>
        <taxon>Serendipitaceae</taxon>
        <taxon>Serendipita</taxon>
    </lineage>
</organism>
<evidence type="ECO:0000256" key="2">
    <source>
        <dbReference type="SAM" id="Phobius"/>
    </source>
</evidence>
<evidence type="ECO:0000256" key="1">
    <source>
        <dbReference type="SAM" id="MobiDB-lite"/>
    </source>
</evidence>
<dbReference type="PANTHER" id="PTHR37848:SF1">
    <property type="entry name" value="SUN DOMAIN-CONTAINING PROTEIN"/>
    <property type="match status" value="1"/>
</dbReference>
<feature type="region of interest" description="Disordered" evidence="1">
    <location>
        <begin position="1"/>
        <end position="123"/>
    </location>
</feature>
<dbReference type="AlphaFoldDB" id="A0A0C3API4"/>
<dbReference type="Proteomes" id="UP000054097">
    <property type="component" value="Unassembled WGS sequence"/>
</dbReference>
<dbReference type="PANTHER" id="PTHR37848">
    <property type="entry name" value="EXPRESSED PROTEIN"/>
    <property type="match status" value="1"/>
</dbReference>
<feature type="non-terminal residue" evidence="3">
    <location>
        <position position="458"/>
    </location>
</feature>
<reference evidence="4" key="2">
    <citation type="submission" date="2015-01" db="EMBL/GenBank/DDBJ databases">
        <title>Evolutionary Origins and Diversification of the Mycorrhizal Mutualists.</title>
        <authorList>
            <consortium name="DOE Joint Genome Institute"/>
            <consortium name="Mycorrhizal Genomics Consortium"/>
            <person name="Kohler A."/>
            <person name="Kuo A."/>
            <person name="Nagy L.G."/>
            <person name="Floudas D."/>
            <person name="Copeland A."/>
            <person name="Barry K.W."/>
            <person name="Cichocki N."/>
            <person name="Veneault-Fourrey C."/>
            <person name="LaButti K."/>
            <person name="Lindquist E.A."/>
            <person name="Lipzen A."/>
            <person name="Lundell T."/>
            <person name="Morin E."/>
            <person name="Murat C."/>
            <person name="Riley R."/>
            <person name="Ohm R."/>
            <person name="Sun H."/>
            <person name="Tunlid A."/>
            <person name="Henrissat B."/>
            <person name="Grigoriev I.V."/>
            <person name="Hibbett D.S."/>
            <person name="Martin F."/>
        </authorList>
    </citation>
    <scope>NUCLEOTIDE SEQUENCE [LARGE SCALE GENOMIC DNA]</scope>
    <source>
        <strain evidence="4">MAFF 305830</strain>
    </source>
</reference>
<protein>
    <submittedName>
        <fullName evidence="3">Uncharacterized protein</fullName>
    </submittedName>
</protein>
<gene>
    <name evidence="3" type="ORF">M408DRAFT_25439</name>
</gene>
<dbReference type="OrthoDB" id="203796at2759"/>
<keyword evidence="2" id="KW-1133">Transmembrane helix</keyword>
<sequence>MATKATPMTLDGFVVEATDERRPDEQRQNGNEPPAYSMVQEPVPIVMPEPHVEQALISESMPVPQPGDPIKAFPSGPVSQVVQEEPKSSKDHSGSSDASHFDDEKEKHEHKHGHTHEQHLRKKASDIDHEYKHDEVVSTDPVLSRDAKALADFIRLYGMTHPSFSVHLLGTHEEIRTRVVTNSDGKGSHVETYVVTVTDFSFSIDLSDVFDDKDAPVLYTLSDDVPAYRGGMTMAIETGGARPIEQRTLVHRSEQSAQKDANDAGRQLGQPPWLIIPKATTHDEEARVGTTPQLSSRTFEEWLEDYIRSRRVVKEFKFFKEIYTWNLDALEIAILQLIRSTGYDTSVTIKFKVTPDCVHVFSPNRISKIFSSYLLIFLTSIILVFPFLWMWRRWWPGAGGKWEVCGAAFRVKRWELLPGTSPGETEQAAIERLGGEMPWGIGLRRIKAGREGVWVLKG</sequence>
<feature type="transmembrane region" description="Helical" evidence="2">
    <location>
        <begin position="370"/>
        <end position="391"/>
    </location>
</feature>